<evidence type="ECO:0000313" key="2">
    <source>
        <dbReference type="Proteomes" id="UP000249865"/>
    </source>
</evidence>
<organism evidence="1 2">
    <name type="scientific">Metamycoplasma cloacale</name>
    <dbReference type="NCBI Taxonomy" id="92401"/>
    <lineage>
        <taxon>Bacteria</taxon>
        <taxon>Bacillati</taxon>
        <taxon>Mycoplasmatota</taxon>
        <taxon>Mycoplasmoidales</taxon>
        <taxon>Metamycoplasmataceae</taxon>
        <taxon>Metamycoplasma</taxon>
    </lineage>
</organism>
<sequence length="241" mass="27666">MIKKNFNKKILLTIGTISTISAPLLSISCVSIKPEMHVNKENATFDKEKGIHILNGSASAFISYVRLNQNPISPSDKAYDLYVYETTETGEYKLDDQGNKIIKLEKDNKTLMINKEHIPTALKATYAKYIKLDKLLAGYDFRMVAYTYEEFKRHYPYAASKWRYAQYKDNPNAVILALYYAHKSYESAPNFKALVDYASNYFGITYDRIEEGAWPVLPDMYGDKKSWDGAIDPIVLVFNQE</sequence>
<evidence type="ECO:0000313" key="1">
    <source>
        <dbReference type="EMBL" id="AWX42492.1"/>
    </source>
</evidence>
<name>A0A2Z4LL85_9BACT</name>
<keyword evidence="2" id="KW-1185">Reference proteome</keyword>
<gene>
    <name evidence="1" type="ORF">DK849_00110</name>
</gene>
<dbReference type="EMBL" id="CP030103">
    <property type="protein sequence ID" value="AWX42492.1"/>
    <property type="molecule type" value="Genomic_DNA"/>
</dbReference>
<protein>
    <submittedName>
        <fullName evidence="1">Uncharacterized protein</fullName>
    </submittedName>
</protein>
<dbReference type="AlphaFoldDB" id="A0A2Z4LL85"/>
<proteinExistence type="predicted"/>
<dbReference type="KEGG" id="mclo:DK849_00110"/>
<dbReference type="OrthoDB" id="396666at2"/>
<dbReference type="Proteomes" id="UP000249865">
    <property type="component" value="Chromosome"/>
</dbReference>
<reference evidence="2" key="1">
    <citation type="submission" date="2018-06" db="EMBL/GenBank/DDBJ databases">
        <title>Complete genome sequences of Mycoplasma anatis, M. anseris and M. cloacale type strains.</title>
        <authorList>
            <person name="Grozner D."/>
            <person name="Forro B."/>
            <person name="Sulyok K.M."/>
            <person name="Marton S."/>
            <person name="Kreizinger Z."/>
            <person name="Banyai K."/>
            <person name="Gyuranecz M."/>
        </authorList>
    </citation>
    <scope>NUCLEOTIDE SEQUENCE [LARGE SCALE GENOMIC DNA]</scope>
    <source>
        <strain evidence="2">NCTC 10199</strain>
    </source>
</reference>
<accession>A0A2Z4LL85</accession>
<dbReference type="RefSeq" id="WP_029330506.1">
    <property type="nucleotide sequence ID" value="NZ_CP030103.1"/>
</dbReference>
<dbReference type="PROSITE" id="PS51257">
    <property type="entry name" value="PROKAR_LIPOPROTEIN"/>
    <property type="match status" value="1"/>
</dbReference>